<dbReference type="Proteomes" id="UP000742098">
    <property type="component" value="Unassembled WGS sequence"/>
</dbReference>
<dbReference type="SUPFAM" id="SSF102588">
    <property type="entry name" value="LmbE-like"/>
    <property type="match status" value="1"/>
</dbReference>
<sequence>MKRLLVFAPHPDDEILGCGGTIIKNIQQGNEVYVCVVTRGYPPYFDIERINKNVEDAVACHQFIGIKKTFFLDFPAVQLESVNRFDLNGKVLDVVKEVMPDEVYIPHYGDMQKDHSVVADACMVALRPKYKPQVKRILGYETMSETDWNTPNVQNAFIPNVFENISDTLELKKKALSFFSLQVSPFPDARSEGAIDALAKYRGALMHWNAAEAFMLIRELK</sequence>
<dbReference type="GO" id="GO:0016811">
    <property type="term" value="F:hydrolase activity, acting on carbon-nitrogen (but not peptide) bonds, in linear amides"/>
    <property type="evidence" value="ECO:0007669"/>
    <property type="project" value="TreeGrafter"/>
</dbReference>
<dbReference type="PANTHER" id="PTHR12993">
    <property type="entry name" value="N-ACETYLGLUCOSAMINYL-PHOSPHATIDYLINOSITOL DE-N-ACETYLASE-RELATED"/>
    <property type="match status" value="1"/>
</dbReference>
<organism evidence="1 2">
    <name type="scientific">Butyricimonas virosa</name>
    <dbReference type="NCBI Taxonomy" id="544645"/>
    <lineage>
        <taxon>Bacteria</taxon>
        <taxon>Pseudomonadati</taxon>
        <taxon>Bacteroidota</taxon>
        <taxon>Bacteroidia</taxon>
        <taxon>Bacteroidales</taxon>
        <taxon>Odoribacteraceae</taxon>
        <taxon>Butyricimonas</taxon>
    </lineage>
</organism>
<reference evidence="1" key="2">
    <citation type="submission" date="2021-09" db="EMBL/GenBank/DDBJ databases">
        <authorList>
            <person name="Gilroy R."/>
        </authorList>
    </citation>
    <scope>NUCLEOTIDE SEQUENCE</scope>
    <source>
        <strain evidence="1">6966</strain>
    </source>
</reference>
<evidence type="ECO:0000313" key="1">
    <source>
        <dbReference type="EMBL" id="HJF69854.1"/>
    </source>
</evidence>
<proteinExistence type="predicted"/>
<evidence type="ECO:0000313" key="2">
    <source>
        <dbReference type="Proteomes" id="UP000742098"/>
    </source>
</evidence>
<accession>A0A921H1W3</accession>
<dbReference type="EMBL" id="DYVS01000071">
    <property type="protein sequence ID" value="HJF69854.1"/>
    <property type="molecule type" value="Genomic_DNA"/>
</dbReference>
<dbReference type="InterPro" id="IPR003737">
    <property type="entry name" value="GlcNAc_PI_deacetylase-related"/>
</dbReference>
<dbReference type="Pfam" id="PF02585">
    <property type="entry name" value="PIG-L"/>
    <property type="match status" value="1"/>
</dbReference>
<name>A0A921H1W3_9BACT</name>
<protein>
    <submittedName>
        <fullName evidence="1">PIG-L family deacetylase</fullName>
    </submittedName>
</protein>
<dbReference type="PANTHER" id="PTHR12993:SF11">
    <property type="entry name" value="N-ACETYLGLUCOSAMINYL-PHOSPHATIDYLINOSITOL DE-N-ACETYLASE"/>
    <property type="match status" value="1"/>
</dbReference>
<dbReference type="Gene3D" id="3.40.50.10320">
    <property type="entry name" value="LmbE-like"/>
    <property type="match status" value="1"/>
</dbReference>
<comment type="caution">
    <text evidence="1">The sequence shown here is derived from an EMBL/GenBank/DDBJ whole genome shotgun (WGS) entry which is preliminary data.</text>
</comment>
<dbReference type="InterPro" id="IPR024078">
    <property type="entry name" value="LmbE-like_dom_sf"/>
</dbReference>
<reference evidence="1" key="1">
    <citation type="journal article" date="2021" name="PeerJ">
        <title>Extensive microbial diversity within the chicken gut microbiome revealed by metagenomics and culture.</title>
        <authorList>
            <person name="Gilroy R."/>
            <person name="Ravi A."/>
            <person name="Getino M."/>
            <person name="Pursley I."/>
            <person name="Horton D.L."/>
            <person name="Alikhan N.F."/>
            <person name="Baker D."/>
            <person name="Gharbi K."/>
            <person name="Hall N."/>
            <person name="Watson M."/>
            <person name="Adriaenssens E.M."/>
            <person name="Foster-Nyarko E."/>
            <person name="Jarju S."/>
            <person name="Secka A."/>
            <person name="Antonio M."/>
            <person name="Oren A."/>
            <person name="Chaudhuri R.R."/>
            <person name="La Ragione R."/>
            <person name="Hildebrand F."/>
            <person name="Pallen M.J."/>
        </authorList>
    </citation>
    <scope>NUCLEOTIDE SEQUENCE</scope>
    <source>
        <strain evidence="1">6966</strain>
    </source>
</reference>
<gene>
    <name evidence="1" type="ORF">K8V05_03770</name>
</gene>
<dbReference type="AlphaFoldDB" id="A0A921H1W3"/>